<protein>
    <submittedName>
        <fullName evidence="3">Umta methyltransferase family protein</fullName>
    </submittedName>
</protein>
<dbReference type="GeneID" id="62163395"/>
<accession>A0A9P6I315</accession>
<dbReference type="OrthoDB" id="2013972at2759"/>
<dbReference type="InterPro" id="IPR029063">
    <property type="entry name" value="SAM-dependent_MTases_sf"/>
</dbReference>
<evidence type="ECO:0000313" key="3">
    <source>
        <dbReference type="EMBL" id="KAF9874910.1"/>
    </source>
</evidence>
<evidence type="ECO:0000256" key="1">
    <source>
        <dbReference type="ARBA" id="ARBA00038158"/>
    </source>
</evidence>
<reference evidence="3" key="2">
    <citation type="submission" date="2020-11" db="EMBL/GenBank/DDBJ databases">
        <title>Whole genome sequencing of Colletotrichum sp.</title>
        <authorList>
            <person name="Li H."/>
        </authorList>
    </citation>
    <scope>NUCLEOTIDE SEQUENCE</scope>
    <source>
        <strain evidence="3">CkLH20</strain>
    </source>
</reference>
<dbReference type="EMBL" id="JAATWM020000024">
    <property type="protein sequence ID" value="KAF9874910.1"/>
    <property type="molecule type" value="Genomic_DNA"/>
</dbReference>
<proteinExistence type="inferred from homology"/>
<sequence length="369" mass="41754">MKDTQSHHPPDDADITASDAQLTSGVSEMDVDPRSSPPRPPVAVNSHVTVEPDNDFGNDLDSIDEQMSQYSKSLTSSIVNYPVEYGRRYHAFRAGSYKFPNDEREMERLDLAHAMMVLAMGNKLYCSPLQPERIQRVLDIGTGTGIWAIEMGDKFDHAEINGIDLSNIQPDWIPPNVKFTIDDIESPWVDNKKYDFIMCRYMGASIQNWPGLMQNIYDHLSPGGWAEFQDVNTTFYSEDGSYTPEHATYKWMNTFVGACESTGRDPSVGPKLEGWVRSAGFDNVVAQGSKVPLGIWPKHPYYKQLGWMNLKLTLDGLEALSLKLFSEMLNWTEEKITEELEKVRAELQSGVFHALFDVHMVYGQKPLNK</sequence>
<gene>
    <name evidence="3" type="ORF">CkaCkLH20_07604</name>
</gene>
<dbReference type="CDD" id="cd02440">
    <property type="entry name" value="AdoMet_MTases"/>
    <property type="match status" value="1"/>
</dbReference>
<dbReference type="Proteomes" id="UP000781932">
    <property type="component" value="Unassembled WGS sequence"/>
</dbReference>
<keyword evidence="3" id="KW-0808">Transferase</keyword>
<keyword evidence="4" id="KW-1185">Reference proteome</keyword>
<comment type="caution">
    <text evidence="3">The sequence shown here is derived from an EMBL/GenBank/DDBJ whole genome shotgun (WGS) entry which is preliminary data.</text>
</comment>
<organism evidence="3 4">
    <name type="scientific">Colletotrichum karsti</name>
    <dbReference type="NCBI Taxonomy" id="1095194"/>
    <lineage>
        <taxon>Eukaryota</taxon>
        <taxon>Fungi</taxon>
        <taxon>Dikarya</taxon>
        <taxon>Ascomycota</taxon>
        <taxon>Pezizomycotina</taxon>
        <taxon>Sordariomycetes</taxon>
        <taxon>Hypocreomycetidae</taxon>
        <taxon>Glomerellales</taxon>
        <taxon>Glomerellaceae</taxon>
        <taxon>Colletotrichum</taxon>
        <taxon>Colletotrichum boninense species complex</taxon>
    </lineage>
</organism>
<dbReference type="SUPFAM" id="SSF53335">
    <property type="entry name" value="S-adenosyl-L-methionine-dependent methyltransferases"/>
    <property type="match status" value="1"/>
</dbReference>
<keyword evidence="3" id="KW-0489">Methyltransferase</keyword>
<comment type="similarity">
    <text evidence="1">Belongs to the methyltransferase superfamily. LaeA methyltransferase family.</text>
</comment>
<dbReference type="PANTHER" id="PTHR43591">
    <property type="entry name" value="METHYLTRANSFERASE"/>
    <property type="match status" value="1"/>
</dbReference>
<dbReference type="Pfam" id="PF13489">
    <property type="entry name" value="Methyltransf_23"/>
    <property type="match status" value="1"/>
</dbReference>
<dbReference type="AlphaFoldDB" id="A0A9P6I315"/>
<dbReference type="GO" id="GO:0008168">
    <property type="term" value="F:methyltransferase activity"/>
    <property type="evidence" value="ECO:0007669"/>
    <property type="project" value="UniProtKB-KW"/>
</dbReference>
<dbReference type="GO" id="GO:0032259">
    <property type="term" value="P:methylation"/>
    <property type="evidence" value="ECO:0007669"/>
    <property type="project" value="UniProtKB-KW"/>
</dbReference>
<feature type="compositionally biased region" description="Basic and acidic residues" evidence="2">
    <location>
        <begin position="1"/>
        <end position="11"/>
    </location>
</feature>
<reference evidence="3" key="1">
    <citation type="submission" date="2020-03" db="EMBL/GenBank/DDBJ databases">
        <authorList>
            <person name="He L."/>
        </authorList>
    </citation>
    <scope>NUCLEOTIDE SEQUENCE</scope>
    <source>
        <strain evidence="3">CkLH20</strain>
    </source>
</reference>
<dbReference type="PANTHER" id="PTHR43591:SF10">
    <property type="entry name" value="ABC TRANSMEMBRANE TYPE-1 DOMAIN-CONTAINING PROTEIN-RELATED"/>
    <property type="match status" value="1"/>
</dbReference>
<dbReference type="RefSeq" id="XP_038744371.1">
    <property type="nucleotide sequence ID" value="XM_038890321.1"/>
</dbReference>
<evidence type="ECO:0000313" key="4">
    <source>
        <dbReference type="Proteomes" id="UP000781932"/>
    </source>
</evidence>
<evidence type="ECO:0000256" key="2">
    <source>
        <dbReference type="SAM" id="MobiDB-lite"/>
    </source>
</evidence>
<feature type="region of interest" description="Disordered" evidence="2">
    <location>
        <begin position="1"/>
        <end position="54"/>
    </location>
</feature>
<dbReference type="Gene3D" id="3.40.50.150">
    <property type="entry name" value="Vaccinia Virus protein VP39"/>
    <property type="match status" value="1"/>
</dbReference>
<name>A0A9P6I315_9PEZI</name>